<name>A0A2U2D5E2_9PSED</name>
<gene>
    <name evidence="11 13" type="primary">tmk</name>
    <name evidence="13" type="ORF">C9I49_18325</name>
</gene>
<feature type="domain" description="Thymidylate kinase-like" evidence="12">
    <location>
        <begin position="6"/>
        <end position="195"/>
    </location>
</feature>
<evidence type="ECO:0000256" key="9">
    <source>
        <dbReference type="ARBA" id="ARBA00029962"/>
    </source>
</evidence>
<keyword evidence="7 11" id="KW-0418">Kinase</keyword>
<dbReference type="GO" id="GO:0006227">
    <property type="term" value="P:dUDP biosynthetic process"/>
    <property type="evidence" value="ECO:0007669"/>
    <property type="project" value="TreeGrafter"/>
</dbReference>
<dbReference type="EC" id="2.7.4.9" evidence="2 11"/>
<evidence type="ECO:0000256" key="11">
    <source>
        <dbReference type="HAMAP-Rule" id="MF_00165"/>
    </source>
</evidence>
<dbReference type="PROSITE" id="PS01331">
    <property type="entry name" value="THYMIDYLATE_KINASE"/>
    <property type="match status" value="1"/>
</dbReference>
<keyword evidence="5 11" id="KW-0545">Nucleotide biosynthesis</keyword>
<dbReference type="GO" id="GO:0005829">
    <property type="term" value="C:cytosol"/>
    <property type="evidence" value="ECO:0007669"/>
    <property type="project" value="TreeGrafter"/>
</dbReference>
<dbReference type="InterPro" id="IPR018094">
    <property type="entry name" value="Thymidylate_kinase"/>
</dbReference>
<dbReference type="GO" id="GO:0006235">
    <property type="term" value="P:dTTP biosynthetic process"/>
    <property type="evidence" value="ECO:0007669"/>
    <property type="project" value="UniProtKB-UniRule"/>
</dbReference>
<dbReference type="GO" id="GO:0005524">
    <property type="term" value="F:ATP binding"/>
    <property type="evidence" value="ECO:0007669"/>
    <property type="project" value="UniProtKB-UniRule"/>
</dbReference>
<dbReference type="PANTHER" id="PTHR10344">
    <property type="entry name" value="THYMIDYLATE KINASE"/>
    <property type="match status" value="1"/>
</dbReference>
<dbReference type="EMBL" id="QFAW01000025">
    <property type="protein sequence ID" value="PWE42708.1"/>
    <property type="molecule type" value="Genomic_DNA"/>
</dbReference>
<evidence type="ECO:0000256" key="7">
    <source>
        <dbReference type="ARBA" id="ARBA00022777"/>
    </source>
</evidence>
<accession>A0A2U2D5E2</accession>
<sequence length="210" mass="23166">MPFISIEGIDGSGKTEQVKLLVEHLRSAGQLVLQTKEPDGGQLGAEVRAILTRPGRRLDPAEQLLLVSAARFDHVQSVIRPALANGQWVISDRFIDSTYAFQVAVSDVDLHQLFQSARDIVVGSTLPDLTIILDLPLEVARDRRRQRHDGVADPAEETRDFAAIRDGLLAVAFENPGRCHVIDADQSQSAVARDIWRLVEPLLRDSLATH</sequence>
<dbReference type="GO" id="GO:0006233">
    <property type="term" value="P:dTDP biosynthetic process"/>
    <property type="evidence" value="ECO:0007669"/>
    <property type="project" value="InterPro"/>
</dbReference>
<dbReference type="RefSeq" id="WP_109521519.1">
    <property type="nucleotide sequence ID" value="NZ_QFAW01000025.1"/>
</dbReference>
<evidence type="ECO:0000256" key="4">
    <source>
        <dbReference type="ARBA" id="ARBA00022679"/>
    </source>
</evidence>
<evidence type="ECO:0000256" key="8">
    <source>
        <dbReference type="ARBA" id="ARBA00022840"/>
    </source>
</evidence>
<dbReference type="SUPFAM" id="SSF52540">
    <property type="entry name" value="P-loop containing nucleoside triphosphate hydrolases"/>
    <property type="match status" value="1"/>
</dbReference>
<evidence type="ECO:0000256" key="5">
    <source>
        <dbReference type="ARBA" id="ARBA00022727"/>
    </source>
</evidence>
<dbReference type="GO" id="GO:0004798">
    <property type="term" value="F:dTMP kinase activity"/>
    <property type="evidence" value="ECO:0007669"/>
    <property type="project" value="UniProtKB-UniRule"/>
</dbReference>
<protein>
    <recommendedName>
        <fullName evidence="3 11">Thymidylate kinase</fullName>
        <ecNumber evidence="2 11">2.7.4.9</ecNumber>
    </recommendedName>
    <alternativeName>
        <fullName evidence="9 11">dTMP kinase</fullName>
    </alternativeName>
</protein>
<evidence type="ECO:0000259" key="12">
    <source>
        <dbReference type="Pfam" id="PF02223"/>
    </source>
</evidence>
<evidence type="ECO:0000256" key="6">
    <source>
        <dbReference type="ARBA" id="ARBA00022741"/>
    </source>
</evidence>
<feature type="binding site" evidence="11">
    <location>
        <begin position="8"/>
        <end position="15"/>
    </location>
    <ligand>
        <name>ATP</name>
        <dbReference type="ChEBI" id="CHEBI:30616"/>
    </ligand>
</feature>
<proteinExistence type="inferred from homology"/>
<evidence type="ECO:0000256" key="10">
    <source>
        <dbReference type="ARBA" id="ARBA00048743"/>
    </source>
</evidence>
<dbReference type="PANTHER" id="PTHR10344:SF4">
    <property type="entry name" value="UMP-CMP KINASE 2, MITOCHONDRIAL"/>
    <property type="match status" value="1"/>
</dbReference>
<keyword evidence="8 11" id="KW-0067">ATP-binding</keyword>
<evidence type="ECO:0000313" key="14">
    <source>
        <dbReference type="Proteomes" id="UP000245056"/>
    </source>
</evidence>
<keyword evidence="4 11" id="KW-0808">Transferase</keyword>
<dbReference type="HAMAP" id="MF_00165">
    <property type="entry name" value="Thymidylate_kinase"/>
    <property type="match status" value="1"/>
</dbReference>
<comment type="function">
    <text evidence="11">Phosphorylation of dTMP to form dTDP in both de novo and salvage pathways of dTTP synthesis.</text>
</comment>
<dbReference type="InterPro" id="IPR027417">
    <property type="entry name" value="P-loop_NTPase"/>
</dbReference>
<dbReference type="Gene3D" id="3.40.50.300">
    <property type="entry name" value="P-loop containing nucleotide triphosphate hydrolases"/>
    <property type="match status" value="1"/>
</dbReference>
<dbReference type="Pfam" id="PF02223">
    <property type="entry name" value="Thymidylate_kin"/>
    <property type="match status" value="1"/>
</dbReference>
<dbReference type="NCBIfam" id="TIGR00041">
    <property type="entry name" value="DTMP_kinase"/>
    <property type="match status" value="1"/>
</dbReference>
<comment type="similarity">
    <text evidence="1 11">Belongs to the thymidylate kinase family.</text>
</comment>
<comment type="caution">
    <text evidence="13">The sequence shown here is derived from an EMBL/GenBank/DDBJ whole genome shotgun (WGS) entry which is preliminary data.</text>
</comment>
<dbReference type="CDD" id="cd01672">
    <property type="entry name" value="TMPK"/>
    <property type="match status" value="1"/>
</dbReference>
<comment type="catalytic activity">
    <reaction evidence="10 11">
        <text>dTMP + ATP = dTDP + ADP</text>
        <dbReference type="Rhea" id="RHEA:13517"/>
        <dbReference type="ChEBI" id="CHEBI:30616"/>
        <dbReference type="ChEBI" id="CHEBI:58369"/>
        <dbReference type="ChEBI" id="CHEBI:63528"/>
        <dbReference type="ChEBI" id="CHEBI:456216"/>
        <dbReference type="EC" id="2.7.4.9"/>
    </reaction>
</comment>
<keyword evidence="6 11" id="KW-0547">Nucleotide-binding</keyword>
<evidence type="ECO:0000313" key="13">
    <source>
        <dbReference type="EMBL" id="PWE42708.1"/>
    </source>
</evidence>
<evidence type="ECO:0000256" key="2">
    <source>
        <dbReference type="ARBA" id="ARBA00012980"/>
    </source>
</evidence>
<dbReference type="AlphaFoldDB" id="A0A2U2D5E2"/>
<evidence type="ECO:0000256" key="1">
    <source>
        <dbReference type="ARBA" id="ARBA00009776"/>
    </source>
</evidence>
<dbReference type="Proteomes" id="UP000245056">
    <property type="component" value="Unassembled WGS sequence"/>
</dbReference>
<dbReference type="InterPro" id="IPR018095">
    <property type="entry name" value="Thymidylate_kin_CS"/>
</dbReference>
<dbReference type="InterPro" id="IPR039430">
    <property type="entry name" value="Thymidylate_kin-like_dom"/>
</dbReference>
<reference evidence="13 14" key="1">
    <citation type="submission" date="2018-05" db="EMBL/GenBank/DDBJ databases">
        <title>Genome sequences of two Antarctic strains of Pseudomonas prosekii: insights into adaptation to extreme conditions.</title>
        <authorList>
            <person name="Snopkova K."/>
            <person name="Dufkova K."/>
            <person name="Cejkova D."/>
            <person name="Sedlacek I."/>
            <person name="Smajs D."/>
        </authorList>
    </citation>
    <scope>NUCLEOTIDE SEQUENCE [LARGE SCALE GENOMIC DNA]</scope>
    <source>
        <strain evidence="13 14">P2673</strain>
    </source>
</reference>
<organism evidence="13 14">
    <name type="scientific">Pseudomonas prosekii</name>
    <dbReference type="NCBI Taxonomy" id="1148509"/>
    <lineage>
        <taxon>Bacteria</taxon>
        <taxon>Pseudomonadati</taxon>
        <taxon>Pseudomonadota</taxon>
        <taxon>Gammaproteobacteria</taxon>
        <taxon>Pseudomonadales</taxon>
        <taxon>Pseudomonadaceae</taxon>
        <taxon>Pseudomonas</taxon>
    </lineage>
</organism>
<evidence type="ECO:0000256" key="3">
    <source>
        <dbReference type="ARBA" id="ARBA00017144"/>
    </source>
</evidence>
<dbReference type="OrthoDB" id="9774907at2"/>